<proteinExistence type="inferred from homology"/>
<dbReference type="InterPro" id="IPR006016">
    <property type="entry name" value="UspA"/>
</dbReference>
<dbReference type="Proteomes" id="UP000682843">
    <property type="component" value="Chromosome"/>
</dbReference>
<comment type="similarity">
    <text evidence="1">Belongs to the universal stress protein A family.</text>
</comment>
<evidence type="ECO:0000259" key="2">
    <source>
        <dbReference type="Pfam" id="PF00582"/>
    </source>
</evidence>
<feature type="domain" description="UspA" evidence="2">
    <location>
        <begin position="214"/>
        <end position="280"/>
    </location>
</feature>
<keyword evidence="4" id="KW-1185">Reference proteome</keyword>
<dbReference type="InterPro" id="IPR006015">
    <property type="entry name" value="Universal_stress_UspA"/>
</dbReference>
<reference evidence="3 4" key="1">
    <citation type="submission" date="2019-02" db="EMBL/GenBank/DDBJ databases">
        <title>Emended description of the genus Rhodopseudomonas and description of Rhodopseudomonas albus sp. nov., a non-phototrophic, heavy-metal-tolerant bacterium isolated from garden soil.</title>
        <authorList>
            <person name="Bao Z."/>
            <person name="Cao W.W."/>
            <person name="Sato Y."/>
            <person name="Nishizawa T."/>
            <person name="Zhao J."/>
            <person name="Guo Y."/>
            <person name="Ohta H."/>
        </authorList>
    </citation>
    <scope>NUCLEOTIDE SEQUENCE [LARGE SCALE GENOMIC DNA]</scope>
    <source>
        <strain evidence="3 4">SK50-23</strain>
    </source>
</reference>
<sequence>MQTPKDIVVYLDAAECEAQRVRLHYAAVLAKKWGAHLVVALVPQQPSYNRHSAFARGDAVVAMFELYKERKEASLKAVQSMIAEFERIYEIECELRNCDGEMGEALMLHARHAGLAVLGSSRGLDGEESALTLSEDVIFASGVPSILVPPKWDAERPVRKVVIGWNASREAARAISDAIPLLVEAEEVRVVVVPEGKINRLLGEDPGADISQHLARYGVRVTLDSLKGSDAGALILAKAAEIDADLIVMGAFGQSKITEFVFGSATGTLLRKATIPILLSR</sequence>
<dbReference type="PANTHER" id="PTHR46268:SF15">
    <property type="entry name" value="UNIVERSAL STRESS PROTEIN HP_0031"/>
    <property type="match status" value="1"/>
</dbReference>
<evidence type="ECO:0000256" key="1">
    <source>
        <dbReference type="ARBA" id="ARBA00008791"/>
    </source>
</evidence>
<evidence type="ECO:0000313" key="4">
    <source>
        <dbReference type="Proteomes" id="UP000682843"/>
    </source>
</evidence>
<dbReference type="EMBL" id="CP036498">
    <property type="protein sequence ID" value="QUS37761.1"/>
    <property type="molecule type" value="Genomic_DNA"/>
</dbReference>
<dbReference type="PANTHER" id="PTHR46268">
    <property type="entry name" value="STRESS RESPONSE PROTEIN NHAX"/>
    <property type="match status" value="1"/>
</dbReference>
<dbReference type="Pfam" id="PF00582">
    <property type="entry name" value="Usp"/>
    <property type="match status" value="1"/>
</dbReference>
<dbReference type="CDD" id="cd00293">
    <property type="entry name" value="USP-like"/>
    <property type="match status" value="1"/>
</dbReference>
<dbReference type="RefSeq" id="WP_211911268.1">
    <property type="nucleotide sequence ID" value="NZ_CP036498.1"/>
</dbReference>
<dbReference type="SUPFAM" id="SSF52402">
    <property type="entry name" value="Adenine nucleotide alpha hydrolases-like"/>
    <property type="match status" value="2"/>
</dbReference>
<protein>
    <submittedName>
        <fullName evidence="3">Universal stress protein</fullName>
    </submittedName>
</protein>
<accession>A0ABX8A3F9</accession>
<dbReference type="PRINTS" id="PR01438">
    <property type="entry name" value="UNVRSLSTRESS"/>
</dbReference>
<evidence type="ECO:0000313" key="3">
    <source>
        <dbReference type="EMBL" id="QUS37761.1"/>
    </source>
</evidence>
<name>A0ABX8A3F9_9BRAD</name>
<dbReference type="Gene3D" id="3.40.50.12370">
    <property type="match status" value="1"/>
</dbReference>
<gene>
    <name evidence="3" type="ORF">RPMA_01920</name>
</gene>
<organism evidence="3 4">
    <name type="scientific">Tardiphaga alba</name>
    <dbReference type="NCBI Taxonomy" id="340268"/>
    <lineage>
        <taxon>Bacteria</taxon>
        <taxon>Pseudomonadati</taxon>
        <taxon>Pseudomonadota</taxon>
        <taxon>Alphaproteobacteria</taxon>
        <taxon>Hyphomicrobiales</taxon>
        <taxon>Nitrobacteraceae</taxon>
        <taxon>Tardiphaga</taxon>
    </lineage>
</organism>